<dbReference type="InterPro" id="IPR032534">
    <property type="entry name" value="EcxA_zinc-bd"/>
</dbReference>
<keyword evidence="6" id="KW-1185">Reference proteome</keyword>
<dbReference type="Pfam" id="PF16313">
    <property type="entry name" value="DUF4953"/>
    <property type="match status" value="1"/>
</dbReference>
<dbReference type="SUPFAM" id="SSF55486">
    <property type="entry name" value="Metalloproteases ('zincins'), catalytic domain"/>
    <property type="match status" value="1"/>
</dbReference>
<evidence type="ECO:0000313" key="5">
    <source>
        <dbReference type="EMBL" id="GLC27839.1"/>
    </source>
</evidence>
<feature type="domain" description="DUF5118" evidence="4">
    <location>
        <begin position="77"/>
        <end position="125"/>
    </location>
</feature>
<dbReference type="InterPro" id="IPR024079">
    <property type="entry name" value="MetalloPept_cat_dom_sf"/>
</dbReference>
<dbReference type="CDD" id="cd04276">
    <property type="entry name" value="ZnMc_MMP_like_2"/>
    <property type="match status" value="1"/>
</dbReference>
<dbReference type="PANTHER" id="PTHR38478:SF1">
    <property type="entry name" value="ZINC DEPENDENT METALLOPROTEASE DOMAIN LIPOPROTEIN"/>
    <property type="match status" value="1"/>
</dbReference>
<feature type="domain" description="DUF5117" evidence="3">
    <location>
        <begin position="143"/>
        <end position="330"/>
    </location>
</feature>
<feature type="region of interest" description="Disordered" evidence="1">
    <location>
        <begin position="792"/>
        <end position="822"/>
    </location>
</feature>
<dbReference type="EMBL" id="BRXS01000007">
    <property type="protein sequence ID" value="GLC27839.1"/>
    <property type="molecule type" value="Genomic_DNA"/>
</dbReference>
<gene>
    <name evidence="5" type="ORF">rosag_43520</name>
</gene>
<dbReference type="AlphaFoldDB" id="A0AA37VG29"/>
<feature type="compositionally biased region" description="Low complexity" evidence="1">
    <location>
        <begin position="34"/>
        <end position="63"/>
    </location>
</feature>
<dbReference type="InterPro" id="IPR034032">
    <property type="entry name" value="Zn_MMP-like_bac"/>
</dbReference>
<dbReference type="Pfam" id="PF17148">
    <property type="entry name" value="DUF5117"/>
    <property type="match status" value="1"/>
</dbReference>
<proteinExistence type="predicted"/>
<evidence type="ECO:0000259" key="2">
    <source>
        <dbReference type="Pfam" id="PF16313"/>
    </source>
</evidence>
<dbReference type="Proteomes" id="UP001161325">
    <property type="component" value="Unassembled WGS sequence"/>
</dbReference>
<organism evidence="5 6">
    <name type="scientific">Roseisolibacter agri</name>
    <dbReference type="NCBI Taxonomy" id="2014610"/>
    <lineage>
        <taxon>Bacteria</taxon>
        <taxon>Pseudomonadati</taxon>
        <taxon>Gemmatimonadota</taxon>
        <taxon>Gemmatimonadia</taxon>
        <taxon>Gemmatimonadales</taxon>
        <taxon>Gemmatimonadaceae</taxon>
        <taxon>Roseisolibacter</taxon>
    </lineage>
</organism>
<evidence type="ECO:0000259" key="3">
    <source>
        <dbReference type="Pfam" id="PF17148"/>
    </source>
</evidence>
<dbReference type="InterPro" id="IPR033428">
    <property type="entry name" value="DUF5118"/>
</dbReference>
<dbReference type="Gene3D" id="3.40.390.10">
    <property type="entry name" value="Collagenase (Catalytic Domain)"/>
    <property type="match status" value="1"/>
</dbReference>
<reference evidence="5" key="1">
    <citation type="submission" date="2022-08" db="EMBL/GenBank/DDBJ databases">
        <title>Draft genome sequencing of Roseisolibacter agri AW1220.</title>
        <authorList>
            <person name="Tobiishi Y."/>
            <person name="Tonouchi A."/>
        </authorList>
    </citation>
    <scope>NUCLEOTIDE SEQUENCE</scope>
    <source>
        <strain evidence="5">AW1220</strain>
    </source>
</reference>
<dbReference type="GO" id="GO:0008237">
    <property type="term" value="F:metallopeptidase activity"/>
    <property type="evidence" value="ECO:0007669"/>
    <property type="project" value="InterPro"/>
</dbReference>
<dbReference type="Pfam" id="PF17162">
    <property type="entry name" value="DUF5118"/>
    <property type="match status" value="1"/>
</dbReference>
<comment type="caution">
    <text evidence="5">The sequence shown here is derived from an EMBL/GenBank/DDBJ whole genome shotgun (WGS) entry which is preliminary data.</text>
</comment>
<evidence type="ECO:0000259" key="4">
    <source>
        <dbReference type="Pfam" id="PF17162"/>
    </source>
</evidence>
<evidence type="ECO:0000256" key="1">
    <source>
        <dbReference type="SAM" id="MobiDB-lite"/>
    </source>
</evidence>
<sequence length="867" mass="94946">MRPRDSLLSHPYDMKRAAPVLAALVVSACARPATTPATNAPTPARGPNAGAPTAGPAAGAPGASGDSTQRTGATAGPRPYARVITPGTQTRRGLFVTHRQNERLLFEIPRRELGKDMYLIGRYAAAPAANPNLPGGGFGAYGGDQFGEQSLRFDRQGNRVIVRSPQYDISADTTLSVYAAVRASNYAPIIAVLNVEAFGPDSAPVVDVTRLFTTAVPEIAAIRGTIDPQRSYIERVVAFPNNVEIEATQTGVPAATPGQGGGGGGGAAGAARPAQSVLAHWSLVKLPENPMMPRRFDERVGYFSDQTVDFGTNEPRSVRRRFITRYRLECSDRREGDLCYPKQPITYYVDPATPEWLKKWVKAGIEEWQPAFEAAGFKNGIVAAEAPANDPDWSPEDVRHTMIRWLPSTTENAVGPNVHDPRTGEILNGSVRMFHNVMNLNRSWYFTQAAAIDPRARKLPMPDSLSGRLLQFVVAHEIGHTLGLQHDQIGSSTYHPDSVRSATWVAKMGHSPSIMDYSRYNYVAQPEDNIPLQYIIPRVGPYDRFAIMWGYKPIPGATSTEAERPTLNRWARMQDTIPWYRFSANNEFGGFGTLSEAVGDADPVKSTTLGYKNLRRVMGYLADATRLPLEDNSDLRELYNRTVNQWATEAGHVATMIAGGTVQYKVGEQPGPVYAPLSRARQAEAVRFLNENVFRTPTFLIDPEVGARIEANGMITRINGAQSRVLNAVLDDQRLNRLLEQEAINGDRAYSLASMLDDVRRGVWSEAYAGSPNADAYRRELQSDMLATIDRKLNPPATPAGGQQQPNFPGFTPPAPLSDDAKSHLRGTLTTLKADLQRAIPRTTDRATKLHFQGAVQRIDNILDPKG</sequence>
<feature type="domain" description="EcxA zinc-binding" evidence="2">
    <location>
        <begin position="460"/>
        <end position="768"/>
    </location>
</feature>
<protein>
    <submittedName>
        <fullName evidence="5">Glutaminyl-tRNA synthetase</fullName>
    </submittedName>
</protein>
<dbReference type="InterPro" id="IPR033413">
    <property type="entry name" value="DUF5117"/>
</dbReference>
<dbReference type="PANTHER" id="PTHR38478">
    <property type="entry name" value="PEPTIDASE M1A AND M12B"/>
    <property type="match status" value="1"/>
</dbReference>
<feature type="region of interest" description="Disordered" evidence="1">
    <location>
        <begin position="34"/>
        <end position="84"/>
    </location>
</feature>
<evidence type="ECO:0000313" key="6">
    <source>
        <dbReference type="Proteomes" id="UP001161325"/>
    </source>
</evidence>
<name>A0AA37VG29_9BACT</name>
<accession>A0AA37VG29</accession>
<dbReference type="PROSITE" id="PS51257">
    <property type="entry name" value="PROKAR_LIPOPROTEIN"/>
    <property type="match status" value="1"/>
</dbReference>